<reference evidence="1 2" key="1">
    <citation type="submission" date="2019-11" db="EMBL/GenBank/DDBJ databases">
        <title>Agromyces kandeliae sp. nov., isolated from mangrove soil.</title>
        <authorList>
            <person name="Wang R."/>
        </authorList>
    </citation>
    <scope>NUCLEOTIDE SEQUENCE [LARGE SCALE GENOMIC DNA]</scope>
    <source>
        <strain evidence="1 2">JCM 11433</strain>
    </source>
</reference>
<keyword evidence="2" id="KW-1185">Reference proteome</keyword>
<dbReference type="RefSeq" id="WP_155052877.1">
    <property type="nucleotide sequence ID" value="NZ_BAAAIB010000002.1"/>
</dbReference>
<dbReference type="InterPro" id="IPR019587">
    <property type="entry name" value="Polyketide_cyclase/dehydratase"/>
</dbReference>
<evidence type="ECO:0008006" key="3">
    <source>
        <dbReference type="Google" id="ProtNLM"/>
    </source>
</evidence>
<dbReference type="AlphaFoldDB" id="A0A6I3MEQ2"/>
<protein>
    <recommendedName>
        <fullName evidence="3">SRPBCC family protein</fullName>
    </recommendedName>
</protein>
<dbReference type="SUPFAM" id="SSF55961">
    <property type="entry name" value="Bet v1-like"/>
    <property type="match status" value="1"/>
</dbReference>
<proteinExistence type="predicted"/>
<dbReference type="EMBL" id="WMLB01000037">
    <property type="protein sequence ID" value="MTH69846.1"/>
    <property type="molecule type" value="Genomic_DNA"/>
</dbReference>
<organism evidence="1 2">
    <name type="scientific">Agromyces bracchium</name>
    <dbReference type="NCBI Taxonomy" id="88376"/>
    <lineage>
        <taxon>Bacteria</taxon>
        <taxon>Bacillati</taxon>
        <taxon>Actinomycetota</taxon>
        <taxon>Actinomycetes</taxon>
        <taxon>Micrococcales</taxon>
        <taxon>Microbacteriaceae</taxon>
        <taxon>Agromyces</taxon>
    </lineage>
</organism>
<name>A0A6I3MEQ2_9MICO</name>
<dbReference type="OrthoDB" id="5951835at2"/>
<accession>A0A6I3MEQ2</accession>
<sequence length="155" mass="17189">MFTIESHVVIARAPEDVFRFVADQTNAPKWQSGLIEVRRLTPGPIGVGTEQAFVRRVAGRRFEARNRFVRFEPGRLVAFEINDGSISGDVEYRVEPHSAGTLLTCVMRMTTHGLTRLAEPILRRAIEREVRQSDPELVAILESEAESSAGLASAA</sequence>
<dbReference type="Gene3D" id="3.30.530.20">
    <property type="match status" value="1"/>
</dbReference>
<evidence type="ECO:0000313" key="2">
    <source>
        <dbReference type="Proteomes" id="UP000433071"/>
    </source>
</evidence>
<dbReference type="Pfam" id="PF10604">
    <property type="entry name" value="Polyketide_cyc2"/>
    <property type="match status" value="1"/>
</dbReference>
<evidence type="ECO:0000313" key="1">
    <source>
        <dbReference type="EMBL" id="MTH69846.1"/>
    </source>
</evidence>
<gene>
    <name evidence="1" type="ORF">GJ743_15855</name>
</gene>
<dbReference type="InterPro" id="IPR023393">
    <property type="entry name" value="START-like_dom_sf"/>
</dbReference>
<comment type="caution">
    <text evidence="1">The sequence shown here is derived from an EMBL/GenBank/DDBJ whole genome shotgun (WGS) entry which is preliminary data.</text>
</comment>
<dbReference type="Proteomes" id="UP000433071">
    <property type="component" value="Unassembled WGS sequence"/>
</dbReference>